<dbReference type="Pfam" id="PF12476">
    <property type="entry name" value="DUF3696"/>
    <property type="match status" value="1"/>
</dbReference>
<evidence type="ECO:0000313" key="3">
    <source>
        <dbReference type="EMBL" id="BAK15701.1"/>
    </source>
</evidence>
<dbReference type="Proteomes" id="UP000006691">
    <property type="component" value="Chromosome"/>
</dbReference>
<evidence type="ECO:0000313" key="4">
    <source>
        <dbReference type="Proteomes" id="UP000006691"/>
    </source>
</evidence>
<evidence type="ECO:0000259" key="2">
    <source>
        <dbReference type="Pfam" id="PF13175"/>
    </source>
</evidence>
<keyword evidence="4" id="KW-1185">Reference proteome</keyword>
<dbReference type="RefSeq" id="WP_014823178.1">
    <property type="nucleotide sequence ID" value="NC_018065.1"/>
</dbReference>
<dbReference type="AlphaFoldDB" id="F2FA35"/>
<dbReference type="eggNOG" id="COG4938">
    <property type="taxonomic scope" value="Bacteria"/>
</dbReference>
<reference evidence="3 4" key="2">
    <citation type="journal article" date="2012" name="J. Biosci. Bioeng.">
        <title>Complete genome sequence and characterization of the N-acylhomoserine lactone-degrading gene of the potato leaf-associated Solibacillus silvestris.</title>
        <authorList>
            <person name="Morohoshi T."/>
            <person name="Tominaga Y."/>
            <person name="Someya N."/>
            <person name="Ikeda T."/>
        </authorList>
    </citation>
    <scope>NUCLEOTIDE SEQUENCE [LARGE SCALE GENOMIC DNA]</scope>
    <source>
        <strain evidence="3 4">StLB046</strain>
    </source>
</reference>
<dbReference type="PANTHER" id="PTHR43581:SF2">
    <property type="entry name" value="EXCINUCLEASE ATPASE SUBUNIT"/>
    <property type="match status" value="1"/>
</dbReference>
<accession>F2FA35</accession>
<dbReference type="PANTHER" id="PTHR43581">
    <property type="entry name" value="ATP/GTP PHOSPHATASE"/>
    <property type="match status" value="1"/>
</dbReference>
<protein>
    <submittedName>
        <fullName evidence="3">Uncharacterized conserved protein</fullName>
    </submittedName>
</protein>
<name>F2FA35_SOLSS</name>
<proteinExistence type="predicted"/>
<dbReference type="Pfam" id="PF13175">
    <property type="entry name" value="AAA_15"/>
    <property type="match status" value="1"/>
</dbReference>
<dbReference type="InterPro" id="IPR014592">
    <property type="entry name" value="P-loop_UCP034888"/>
</dbReference>
<reference evidence="4" key="1">
    <citation type="submission" date="2011-04" db="EMBL/GenBank/DDBJ databases">
        <title>Genome sequence of Solibacillus silvestris StLB046.</title>
        <authorList>
            <person name="Morohoshi T."/>
            <person name="Someya N."/>
            <person name="Ikeda T."/>
        </authorList>
    </citation>
    <scope>NUCLEOTIDE SEQUENCE [LARGE SCALE GENOMIC DNA]</scope>
    <source>
        <strain evidence="4">StLB046</strain>
    </source>
</reference>
<gene>
    <name evidence="3" type="ordered locus">SSIL_1278</name>
</gene>
<dbReference type="InterPro" id="IPR051396">
    <property type="entry name" value="Bact_Antivir_Def_Nuclease"/>
</dbReference>
<feature type="domain" description="Endonuclease GajA/Old nuclease/RecF-like AAA" evidence="2">
    <location>
        <begin position="1"/>
        <end position="372"/>
    </location>
</feature>
<feature type="domain" description="DUF3696" evidence="1">
    <location>
        <begin position="387"/>
        <end position="430"/>
    </location>
</feature>
<dbReference type="Gene3D" id="3.40.50.300">
    <property type="entry name" value="P-loop containing nucleotide triphosphate hydrolases"/>
    <property type="match status" value="2"/>
</dbReference>
<dbReference type="InterPro" id="IPR027417">
    <property type="entry name" value="P-loop_NTPase"/>
</dbReference>
<organism evidence="3 4">
    <name type="scientific">Solibacillus silvestris (strain StLB046)</name>
    <name type="common">Bacillus silvestris</name>
    <dbReference type="NCBI Taxonomy" id="1002809"/>
    <lineage>
        <taxon>Bacteria</taxon>
        <taxon>Bacillati</taxon>
        <taxon>Bacillota</taxon>
        <taxon>Bacilli</taxon>
        <taxon>Bacillales</taxon>
        <taxon>Caryophanaceae</taxon>
        <taxon>Solibacillus</taxon>
    </lineage>
</organism>
<dbReference type="InterPro" id="IPR022532">
    <property type="entry name" value="DUF3696"/>
</dbReference>
<dbReference type="EMBL" id="AP012157">
    <property type="protein sequence ID" value="BAK15701.1"/>
    <property type="molecule type" value="Genomic_DNA"/>
</dbReference>
<sequence length="436" mass="50189">MINSFNVRNYKCYDESSYFDLPGLTLVSGTNNSGKSSFLQALYLLAQNKSRHFPVLTLNEELNLGSFSRILNKNALNTDGIELGYSVDKAVLKEFDLNYLEFFYIYKNPNLYDNITIFDIQDYPILDSLEVNYSESGSDKMSILSFKLEDLSGRYIYSVKGDKDVGYCEMPNLIPSAIICKGLDMLDRTIGSNIYEKIRNVMLKIDSNKIHYIKALRLQDFISKNNSLDQKLGLSGEFTAEVINKKWDTIVDFEYKSKKVQFGEIFTIWIKKMLGEQYTISSKKVEKDLYNIIIGNKDSGMELTLDQVGFGISQILPIITMILSSKKNDIILIENPEVHLHPKLQSLFIDLCLAAINQNRKLIIETHSEHMINRLRRNIKENPNLLEYVNVYFFESDSNGTNVTEVQIDSNGKIEYWPKDFFDQSYLDLMGLINNE</sequence>
<dbReference type="InterPro" id="IPR041685">
    <property type="entry name" value="AAA_GajA/Old/RecF-like"/>
</dbReference>
<dbReference type="KEGG" id="siv:SSIL_1278"/>
<dbReference type="PATRIC" id="fig|1002809.3.peg.1290"/>
<dbReference type="PIRSF" id="PIRSF034888">
    <property type="entry name" value="P-loop_UCP034888"/>
    <property type="match status" value="1"/>
</dbReference>
<evidence type="ECO:0000259" key="1">
    <source>
        <dbReference type="Pfam" id="PF12476"/>
    </source>
</evidence>
<dbReference type="SUPFAM" id="SSF52540">
    <property type="entry name" value="P-loop containing nucleoside triphosphate hydrolases"/>
    <property type="match status" value="1"/>
</dbReference>
<dbReference type="HOGENOM" id="CLU_032548_1_1_9"/>